<protein>
    <submittedName>
        <fullName evidence="1">Uncharacterized protein</fullName>
    </submittedName>
</protein>
<comment type="caution">
    <text evidence="1">The sequence shown here is derived from an EMBL/GenBank/DDBJ whole genome shotgun (WGS) entry which is preliminary data.</text>
</comment>
<dbReference type="Proteomes" id="UP001052739">
    <property type="component" value="Unassembled WGS sequence"/>
</dbReference>
<sequence length="82" mass="8545">MRGAGDGEAGGAGDGAAAVTDGGAWLAVRSADCTRFDTREDPHLDIAFAPPRGGWRRRGADLRKLKDHSQGAILVIQNSTTV</sequence>
<evidence type="ECO:0000313" key="1">
    <source>
        <dbReference type="EMBL" id="GHI24046.1"/>
    </source>
</evidence>
<reference evidence="1" key="1">
    <citation type="submission" date="2024-05" db="EMBL/GenBank/DDBJ databases">
        <title>Whole genome shotgun sequence of Streptomyces hydrogenans NBRC 13475.</title>
        <authorList>
            <person name="Komaki H."/>
            <person name="Tamura T."/>
        </authorList>
    </citation>
    <scope>NUCLEOTIDE SEQUENCE</scope>
    <source>
        <strain evidence="1">NBRC 13475</strain>
    </source>
</reference>
<organism evidence="1 2">
    <name type="scientific">Streptomyces hydrogenans</name>
    <dbReference type="NCBI Taxonomy" id="1873719"/>
    <lineage>
        <taxon>Bacteria</taxon>
        <taxon>Bacillati</taxon>
        <taxon>Actinomycetota</taxon>
        <taxon>Actinomycetes</taxon>
        <taxon>Kitasatosporales</taxon>
        <taxon>Streptomycetaceae</taxon>
        <taxon>Streptomyces</taxon>
    </lineage>
</organism>
<name>A0ABQ3PG97_9ACTN</name>
<dbReference type="EMBL" id="BNDW01000040">
    <property type="protein sequence ID" value="GHI24046.1"/>
    <property type="molecule type" value="Genomic_DNA"/>
</dbReference>
<keyword evidence="2" id="KW-1185">Reference proteome</keyword>
<gene>
    <name evidence="1" type="ORF">Shyd_54170</name>
</gene>
<accession>A0ABQ3PG97</accession>
<evidence type="ECO:0000313" key="2">
    <source>
        <dbReference type="Proteomes" id="UP001052739"/>
    </source>
</evidence>
<proteinExistence type="predicted"/>